<dbReference type="SUPFAM" id="SSF53383">
    <property type="entry name" value="PLP-dependent transferases"/>
    <property type="match status" value="1"/>
</dbReference>
<comment type="subcellular location">
    <subcellularLocation>
        <location evidence="4 5">Cytoplasm</location>
    </subcellularLocation>
</comment>
<sequence length="446" mass="49169">MAAPVPAEYERLEPLAGDSFVLPTNSAVGAHRATEQDAPCIYFAGNSLGPMPKLSKQRVEEELAIWGERAVVGHFKHPQERPWMTYCERIHPLFAEVVGAKESEVVCMGTLTANLHLMLESFYAPTQERYKILCEAKAFPSDQYAFASKVLAHGFDPKVAVREIAPREGEFTLREEDILDVIEKEGDEIAVVLFSGIQYYTGQFFPMQRITAKAHEKGCIAGWDLAHAAGNVPLSLHDWDVDFAVWCTYKYLNAGPGSTAGLFMHEKWNATKTPRAAGWWGHNETTRFQMPPTFDPIAGAQGFQQSNIVVLASAAVLGGLETLQAAGGMGPFRQRALKLTALLERLLVKSKYYVPVAEAGKRTEPGFTIITPEDPEQRGAQLSLLFLPSDAGVMRKMFHALESFGVIGDERDPAVIRLTANPLYSSSDDVVRCAEYLDAAFKVEGL</sequence>
<comment type="cofactor">
    <cofactor evidence="4 5">
        <name>pyridoxal 5'-phosphate</name>
        <dbReference type="ChEBI" id="CHEBI:597326"/>
    </cofactor>
</comment>
<dbReference type="HAMAP" id="MF_01970">
    <property type="entry name" value="Kynureninase"/>
    <property type="match status" value="1"/>
</dbReference>
<dbReference type="Gene3D" id="3.90.1150.10">
    <property type="entry name" value="Aspartate Aminotransferase, domain 1"/>
    <property type="match status" value="1"/>
</dbReference>
<dbReference type="GO" id="GO:0019441">
    <property type="term" value="P:L-tryptophan catabolic process to kynurenine"/>
    <property type="evidence" value="ECO:0007669"/>
    <property type="project" value="TreeGrafter"/>
</dbReference>
<dbReference type="FunFam" id="3.40.640.10:FF:000031">
    <property type="entry name" value="Kynureninase"/>
    <property type="match status" value="1"/>
</dbReference>
<dbReference type="OrthoDB" id="5978656at2759"/>
<dbReference type="STRING" id="97359.A0A550CAV1"/>
<comment type="catalytic activity">
    <reaction evidence="5">
        <text>3-hydroxy-L-kynurenine + H2O = 3-hydroxyanthranilate + L-alanine + H(+)</text>
        <dbReference type="Rhea" id="RHEA:25143"/>
        <dbReference type="ChEBI" id="CHEBI:15377"/>
        <dbReference type="ChEBI" id="CHEBI:15378"/>
        <dbReference type="ChEBI" id="CHEBI:36559"/>
        <dbReference type="ChEBI" id="CHEBI:57972"/>
        <dbReference type="ChEBI" id="CHEBI:58125"/>
        <dbReference type="EC" id="3.7.1.3"/>
    </reaction>
</comment>
<keyword evidence="1 4" id="KW-0662">Pyridine nucleotide biosynthesis</keyword>
<feature type="binding site" evidence="4">
    <location>
        <position position="227"/>
    </location>
    <ligand>
        <name>pyridoxal 5'-phosphate</name>
        <dbReference type="ChEBI" id="CHEBI:597326"/>
    </ligand>
</feature>
<protein>
    <recommendedName>
        <fullName evidence="4 5">Kynureninase</fullName>
        <ecNumber evidence="4 5">3.7.1.3</ecNumber>
    </recommendedName>
    <alternativeName>
        <fullName evidence="4">Biosynthesis of nicotinic acid protein 5</fullName>
    </alternativeName>
    <alternativeName>
        <fullName evidence="4">L-kynurenine hydrolase</fullName>
    </alternativeName>
</protein>
<name>A0A550CAV1_9AGAR</name>
<dbReference type="GO" id="GO:0005737">
    <property type="term" value="C:cytoplasm"/>
    <property type="evidence" value="ECO:0007669"/>
    <property type="project" value="UniProtKB-SubCell"/>
</dbReference>
<feature type="binding site" evidence="4">
    <location>
        <position position="112"/>
    </location>
    <ligand>
        <name>pyridoxal 5'-phosphate</name>
        <dbReference type="ChEBI" id="CHEBI:597326"/>
    </ligand>
</feature>
<feature type="binding site" evidence="4">
    <location>
        <begin position="139"/>
        <end position="142"/>
    </location>
    <ligand>
        <name>pyridoxal 5'-phosphate</name>
        <dbReference type="ChEBI" id="CHEBI:597326"/>
    </ligand>
</feature>
<dbReference type="InterPro" id="IPR015421">
    <property type="entry name" value="PyrdxlP-dep_Trfase_major"/>
</dbReference>
<dbReference type="UniPathway" id="UPA00253">
    <property type="reaction ID" value="UER00329"/>
</dbReference>
<dbReference type="NCBIfam" id="TIGR01814">
    <property type="entry name" value="kynureninase"/>
    <property type="match status" value="1"/>
</dbReference>
<proteinExistence type="inferred from homology"/>
<organism evidence="7 8">
    <name type="scientific">Schizophyllum amplum</name>
    <dbReference type="NCBI Taxonomy" id="97359"/>
    <lineage>
        <taxon>Eukaryota</taxon>
        <taxon>Fungi</taxon>
        <taxon>Dikarya</taxon>
        <taxon>Basidiomycota</taxon>
        <taxon>Agaricomycotina</taxon>
        <taxon>Agaricomycetes</taxon>
        <taxon>Agaricomycetidae</taxon>
        <taxon>Agaricales</taxon>
        <taxon>Schizophyllaceae</taxon>
        <taxon>Schizophyllum</taxon>
    </lineage>
</organism>
<comment type="catalytic activity">
    <reaction evidence="4 5">
        <text>L-kynurenine + H2O = anthranilate + L-alanine + H(+)</text>
        <dbReference type="Rhea" id="RHEA:16813"/>
        <dbReference type="ChEBI" id="CHEBI:15377"/>
        <dbReference type="ChEBI" id="CHEBI:15378"/>
        <dbReference type="ChEBI" id="CHEBI:16567"/>
        <dbReference type="ChEBI" id="CHEBI:57959"/>
        <dbReference type="ChEBI" id="CHEBI:57972"/>
        <dbReference type="EC" id="3.7.1.3"/>
    </reaction>
</comment>
<dbReference type="PANTHER" id="PTHR14084:SF0">
    <property type="entry name" value="KYNURENINASE"/>
    <property type="match status" value="1"/>
</dbReference>
<feature type="binding site" evidence="4">
    <location>
        <position position="224"/>
    </location>
    <ligand>
        <name>pyridoxal 5'-phosphate</name>
        <dbReference type="ChEBI" id="CHEBI:597326"/>
    </ligand>
</feature>
<dbReference type="UniPathway" id="UPA00334">
    <property type="reaction ID" value="UER00455"/>
</dbReference>
<keyword evidence="4 5" id="KW-0963">Cytoplasm</keyword>
<evidence type="ECO:0000256" key="4">
    <source>
        <dbReference type="HAMAP-Rule" id="MF_03017"/>
    </source>
</evidence>
<dbReference type="Pfam" id="PF22580">
    <property type="entry name" value="KYNU_C"/>
    <property type="match status" value="1"/>
</dbReference>
<reference evidence="7 8" key="1">
    <citation type="journal article" date="2019" name="New Phytol.">
        <title>Comparative genomics reveals unique wood-decay strategies and fruiting body development in the Schizophyllaceae.</title>
        <authorList>
            <person name="Almasi E."/>
            <person name="Sahu N."/>
            <person name="Krizsan K."/>
            <person name="Balint B."/>
            <person name="Kovacs G.M."/>
            <person name="Kiss B."/>
            <person name="Cseklye J."/>
            <person name="Drula E."/>
            <person name="Henrissat B."/>
            <person name="Nagy I."/>
            <person name="Chovatia M."/>
            <person name="Adam C."/>
            <person name="LaButti K."/>
            <person name="Lipzen A."/>
            <person name="Riley R."/>
            <person name="Grigoriev I.V."/>
            <person name="Nagy L.G."/>
        </authorList>
    </citation>
    <scope>NUCLEOTIDE SEQUENCE [LARGE SCALE GENOMIC DNA]</scope>
    <source>
        <strain evidence="7 8">NL-1724</strain>
    </source>
</reference>
<keyword evidence="3 4" id="KW-0663">Pyridoxal phosphate</keyword>
<comment type="subunit">
    <text evidence="4 5">Homodimer.</text>
</comment>
<feature type="domain" description="Aminotransferase class V" evidence="6">
    <location>
        <begin position="86"/>
        <end position="256"/>
    </location>
</feature>
<comment type="pathway">
    <text evidence="4 5">Cofactor biosynthesis; NAD(+) biosynthesis; quinolinate from L-kynurenine: step 2/3.</text>
</comment>
<dbReference type="GO" id="GO:0097053">
    <property type="term" value="P:L-kynurenine catabolic process"/>
    <property type="evidence" value="ECO:0007669"/>
    <property type="project" value="UniProtKB-UniRule"/>
</dbReference>
<feature type="binding site" evidence="4">
    <location>
        <position position="249"/>
    </location>
    <ligand>
        <name>pyridoxal 5'-phosphate</name>
        <dbReference type="ChEBI" id="CHEBI:597326"/>
    </ligand>
</feature>
<evidence type="ECO:0000259" key="6">
    <source>
        <dbReference type="Pfam" id="PF00266"/>
    </source>
</evidence>
<evidence type="ECO:0000256" key="2">
    <source>
        <dbReference type="ARBA" id="ARBA00022801"/>
    </source>
</evidence>
<feature type="binding site" evidence="4">
    <location>
        <position position="307"/>
    </location>
    <ligand>
        <name>pyridoxal 5'-phosphate</name>
        <dbReference type="ChEBI" id="CHEBI:597326"/>
    </ligand>
</feature>
<dbReference type="Pfam" id="PF00266">
    <property type="entry name" value="Aminotran_5"/>
    <property type="match status" value="1"/>
</dbReference>
<feature type="modified residue" description="N6-(pyridoxal phosphate)lysine" evidence="4">
    <location>
        <position position="250"/>
    </location>
</feature>
<comment type="caution">
    <text evidence="7">The sequence shown here is derived from an EMBL/GenBank/DDBJ whole genome shotgun (WGS) entry which is preliminary data.</text>
</comment>
<dbReference type="PIRSF" id="PIRSF038800">
    <property type="entry name" value="KYNU"/>
    <property type="match status" value="1"/>
</dbReference>
<dbReference type="Gene3D" id="3.40.640.10">
    <property type="entry name" value="Type I PLP-dependent aspartate aminotransferase-like (Major domain)"/>
    <property type="match status" value="1"/>
</dbReference>
<dbReference type="GO" id="GO:0034354">
    <property type="term" value="P:'de novo' NAD+ biosynthetic process from L-tryptophan"/>
    <property type="evidence" value="ECO:0007669"/>
    <property type="project" value="UniProtKB-UniRule"/>
</dbReference>
<dbReference type="PANTHER" id="PTHR14084">
    <property type="entry name" value="KYNURENINASE"/>
    <property type="match status" value="1"/>
</dbReference>
<evidence type="ECO:0000256" key="5">
    <source>
        <dbReference type="PIRNR" id="PIRNR038800"/>
    </source>
</evidence>
<comment type="function">
    <text evidence="4 5">Catalyzes the cleavage of L-kynurenine (L-Kyn) and L-3-hydroxykynurenine (L-3OHKyn) into anthranilic acid (AA) and 3-hydroxyanthranilic acid (3-OHAA), respectively.</text>
</comment>
<dbReference type="InterPro" id="IPR015422">
    <property type="entry name" value="PyrdxlP-dep_Trfase_small"/>
</dbReference>
<keyword evidence="8" id="KW-1185">Reference proteome</keyword>
<dbReference type="InterPro" id="IPR015424">
    <property type="entry name" value="PyrdxlP-dep_Trfase"/>
</dbReference>
<feature type="binding site" evidence="4">
    <location>
        <position position="279"/>
    </location>
    <ligand>
        <name>pyridoxal 5'-phosphate</name>
        <dbReference type="ChEBI" id="CHEBI:597326"/>
    </ligand>
</feature>
<evidence type="ECO:0000313" key="8">
    <source>
        <dbReference type="Proteomes" id="UP000320762"/>
    </source>
</evidence>
<accession>A0A550CAV1</accession>
<dbReference type="GO" id="GO:0043420">
    <property type="term" value="P:anthranilate metabolic process"/>
    <property type="evidence" value="ECO:0007669"/>
    <property type="project" value="UniProtKB-UniRule"/>
</dbReference>
<dbReference type="Proteomes" id="UP000320762">
    <property type="component" value="Unassembled WGS sequence"/>
</dbReference>
<evidence type="ECO:0000313" key="7">
    <source>
        <dbReference type="EMBL" id="TRM61904.1"/>
    </source>
</evidence>
<keyword evidence="2 4" id="KW-0378">Hydrolase</keyword>
<dbReference type="EC" id="3.7.1.3" evidence="4 5"/>
<comment type="pathway">
    <text evidence="4 5">Amino-acid degradation; L-kynurenine degradation; L-alanine and anthranilate from L-kynurenine: step 1/1.</text>
</comment>
<gene>
    <name evidence="4" type="primary">BNA5</name>
    <name evidence="7" type="ORF">BD626DRAFT_570604</name>
</gene>
<feature type="binding site" evidence="4">
    <location>
        <position position="111"/>
    </location>
    <ligand>
        <name>pyridoxal 5'-phosphate</name>
        <dbReference type="ChEBI" id="CHEBI:597326"/>
    </ligand>
</feature>
<evidence type="ECO:0000256" key="3">
    <source>
        <dbReference type="ARBA" id="ARBA00022898"/>
    </source>
</evidence>
<dbReference type="GO" id="GO:0019805">
    <property type="term" value="P:quinolinate biosynthetic process"/>
    <property type="evidence" value="ECO:0007669"/>
    <property type="project" value="UniProtKB-UniRule"/>
</dbReference>
<dbReference type="InterPro" id="IPR000192">
    <property type="entry name" value="Aminotrans_V_dom"/>
</dbReference>
<dbReference type="InterPro" id="IPR010111">
    <property type="entry name" value="Kynureninase"/>
</dbReference>
<dbReference type="GO" id="GO:0030429">
    <property type="term" value="F:kynureninase activity"/>
    <property type="evidence" value="ECO:0007669"/>
    <property type="project" value="UniProtKB-UniRule"/>
</dbReference>
<dbReference type="AlphaFoldDB" id="A0A550CAV1"/>
<dbReference type="GO" id="GO:0016740">
    <property type="term" value="F:transferase activity"/>
    <property type="evidence" value="ECO:0007669"/>
    <property type="project" value="UniProtKB-KW"/>
</dbReference>
<comment type="similarity">
    <text evidence="4 5">Belongs to the kynureninase family.</text>
</comment>
<feature type="binding site" evidence="4">
    <location>
        <position position="195"/>
    </location>
    <ligand>
        <name>pyridoxal 5'-phosphate</name>
        <dbReference type="ChEBI" id="CHEBI:597326"/>
    </ligand>
</feature>
<keyword evidence="7" id="KW-0808">Transferase</keyword>
<evidence type="ECO:0000256" key="1">
    <source>
        <dbReference type="ARBA" id="ARBA00022642"/>
    </source>
</evidence>
<dbReference type="EMBL" id="VDMD01000015">
    <property type="protein sequence ID" value="TRM61904.1"/>
    <property type="molecule type" value="Genomic_DNA"/>
</dbReference>
<dbReference type="GO" id="GO:0030170">
    <property type="term" value="F:pyridoxal phosphate binding"/>
    <property type="evidence" value="ECO:0007669"/>
    <property type="project" value="UniProtKB-UniRule"/>
</dbReference>